<evidence type="ECO:0000313" key="1">
    <source>
        <dbReference type="EMBL" id="KAA8519482.1"/>
    </source>
</evidence>
<gene>
    <name evidence="1" type="ORF">F0562_013738</name>
</gene>
<name>A0A5J4ZPR8_9ASTE</name>
<organism evidence="1 2">
    <name type="scientific">Nyssa sinensis</name>
    <dbReference type="NCBI Taxonomy" id="561372"/>
    <lineage>
        <taxon>Eukaryota</taxon>
        <taxon>Viridiplantae</taxon>
        <taxon>Streptophyta</taxon>
        <taxon>Embryophyta</taxon>
        <taxon>Tracheophyta</taxon>
        <taxon>Spermatophyta</taxon>
        <taxon>Magnoliopsida</taxon>
        <taxon>eudicotyledons</taxon>
        <taxon>Gunneridae</taxon>
        <taxon>Pentapetalae</taxon>
        <taxon>asterids</taxon>
        <taxon>Cornales</taxon>
        <taxon>Nyssaceae</taxon>
        <taxon>Nyssa</taxon>
    </lineage>
</organism>
<dbReference type="EMBL" id="CM018049">
    <property type="protein sequence ID" value="KAA8519482.1"/>
    <property type="molecule type" value="Genomic_DNA"/>
</dbReference>
<evidence type="ECO:0000313" key="2">
    <source>
        <dbReference type="Proteomes" id="UP000325577"/>
    </source>
</evidence>
<sequence>MTLASLLKFTMGLSSNNVELSDSDYGGLSDDDELHDIGIDKGAKWVGGTKSSKGKKVQFDPSNFDLDDNDSSGLLSDYALMNSTN</sequence>
<protein>
    <submittedName>
        <fullName evidence="1">Uncharacterized protein</fullName>
    </submittedName>
</protein>
<keyword evidence="2" id="KW-1185">Reference proteome</keyword>
<proteinExistence type="predicted"/>
<dbReference type="AlphaFoldDB" id="A0A5J4ZPR8"/>
<dbReference type="Proteomes" id="UP000325577">
    <property type="component" value="Linkage Group LG6"/>
</dbReference>
<accession>A0A5J4ZPR8</accession>
<reference evidence="1 2" key="1">
    <citation type="submission" date="2019-09" db="EMBL/GenBank/DDBJ databases">
        <title>A chromosome-level genome assembly of the Chinese tupelo Nyssa sinensis.</title>
        <authorList>
            <person name="Yang X."/>
            <person name="Kang M."/>
            <person name="Yang Y."/>
            <person name="Xiong H."/>
            <person name="Wang M."/>
            <person name="Zhang Z."/>
            <person name="Wang Z."/>
            <person name="Wu H."/>
            <person name="Ma T."/>
            <person name="Liu J."/>
            <person name="Xi Z."/>
        </authorList>
    </citation>
    <scope>NUCLEOTIDE SEQUENCE [LARGE SCALE GENOMIC DNA]</scope>
    <source>
        <strain evidence="1">J267</strain>
        <tissue evidence="1">Leaf</tissue>
    </source>
</reference>